<gene>
    <name evidence="2" type="ORF">ACFPCV_32085</name>
</gene>
<feature type="transmembrane region" description="Helical" evidence="1">
    <location>
        <begin position="113"/>
        <end position="133"/>
    </location>
</feature>
<evidence type="ECO:0000256" key="1">
    <source>
        <dbReference type="SAM" id="Phobius"/>
    </source>
</evidence>
<sequence>MPSRSALASVLTLLLGSVLMLSLHVLPPTNEINVLRRTLSEYALGSSKWVFDLAVLLVAFGSALGFYAVVRHRQVRPYSGPVLLGALWTVSLLVIVVFTKTDWTVGPSIGGTIHRYASVVGFVSLPLAVLLVAHRVFPDRPGWRWAARGFAAVSLGWFGLIVVGVVRMGMGYGPWWRFVPLGLVERAMALAAVAAILTLVLGLIRAAKPQDVVLAGH</sequence>
<dbReference type="Proteomes" id="UP001595859">
    <property type="component" value="Unassembled WGS sequence"/>
</dbReference>
<dbReference type="InterPro" id="IPR009339">
    <property type="entry name" value="DUF998"/>
</dbReference>
<name>A0ABV9SA99_9PSEU</name>
<keyword evidence="1" id="KW-0812">Transmembrane</keyword>
<feature type="transmembrane region" description="Helical" evidence="1">
    <location>
        <begin position="145"/>
        <end position="166"/>
    </location>
</feature>
<protein>
    <submittedName>
        <fullName evidence="2">DUF998 domain-containing protein</fullName>
    </submittedName>
</protein>
<keyword evidence="1" id="KW-0472">Membrane</keyword>
<dbReference type="Pfam" id="PF06197">
    <property type="entry name" value="DUF998"/>
    <property type="match status" value="1"/>
</dbReference>
<evidence type="ECO:0000313" key="2">
    <source>
        <dbReference type="EMBL" id="MFC4858162.1"/>
    </source>
</evidence>
<feature type="transmembrane region" description="Helical" evidence="1">
    <location>
        <begin position="186"/>
        <end position="204"/>
    </location>
</feature>
<evidence type="ECO:0000313" key="3">
    <source>
        <dbReference type="Proteomes" id="UP001595859"/>
    </source>
</evidence>
<dbReference type="RefSeq" id="WP_378060439.1">
    <property type="nucleotide sequence ID" value="NZ_JBHSIS010000022.1"/>
</dbReference>
<feature type="transmembrane region" description="Helical" evidence="1">
    <location>
        <begin position="49"/>
        <end position="70"/>
    </location>
</feature>
<keyword evidence="3" id="KW-1185">Reference proteome</keyword>
<accession>A0ABV9SA99</accession>
<keyword evidence="1" id="KW-1133">Transmembrane helix</keyword>
<reference evidence="3" key="1">
    <citation type="journal article" date="2019" name="Int. J. Syst. Evol. Microbiol.">
        <title>The Global Catalogue of Microorganisms (GCM) 10K type strain sequencing project: providing services to taxonomists for standard genome sequencing and annotation.</title>
        <authorList>
            <consortium name="The Broad Institute Genomics Platform"/>
            <consortium name="The Broad Institute Genome Sequencing Center for Infectious Disease"/>
            <person name="Wu L."/>
            <person name="Ma J."/>
        </authorList>
    </citation>
    <scope>NUCLEOTIDE SEQUENCE [LARGE SCALE GENOMIC DNA]</scope>
    <source>
        <strain evidence="3">ZS-22-S1</strain>
    </source>
</reference>
<organism evidence="2 3">
    <name type="scientific">Actinophytocola glycyrrhizae</name>
    <dbReference type="NCBI Taxonomy" id="2044873"/>
    <lineage>
        <taxon>Bacteria</taxon>
        <taxon>Bacillati</taxon>
        <taxon>Actinomycetota</taxon>
        <taxon>Actinomycetes</taxon>
        <taxon>Pseudonocardiales</taxon>
        <taxon>Pseudonocardiaceae</taxon>
    </lineage>
</organism>
<feature type="transmembrane region" description="Helical" evidence="1">
    <location>
        <begin position="82"/>
        <end position="101"/>
    </location>
</feature>
<dbReference type="EMBL" id="JBHSIS010000022">
    <property type="protein sequence ID" value="MFC4858162.1"/>
    <property type="molecule type" value="Genomic_DNA"/>
</dbReference>
<proteinExistence type="predicted"/>
<comment type="caution">
    <text evidence="2">The sequence shown here is derived from an EMBL/GenBank/DDBJ whole genome shotgun (WGS) entry which is preliminary data.</text>
</comment>